<dbReference type="CDD" id="cd00063">
    <property type="entry name" value="FN3"/>
    <property type="match status" value="4"/>
</dbReference>
<dbReference type="PROSITE" id="PS50853">
    <property type="entry name" value="FN3"/>
    <property type="match status" value="3"/>
</dbReference>
<feature type="domain" description="Fibronectin type-III" evidence="6">
    <location>
        <begin position="1463"/>
        <end position="1549"/>
    </location>
</feature>
<feature type="domain" description="Fibronectin type-III" evidence="6">
    <location>
        <begin position="1552"/>
        <end position="1646"/>
    </location>
</feature>
<keyword evidence="2" id="KW-0326">Glycosidase</keyword>
<dbReference type="PANTHER" id="PTHR13817">
    <property type="entry name" value="TITIN"/>
    <property type="match status" value="1"/>
</dbReference>
<feature type="region of interest" description="Disordered" evidence="4">
    <location>
        <begin position="389"/>
        <end position="408"/>
    </location>
</feature>
<dbReference type="RefSeq" id="WP_344098885.1">
    <property type="nucleotide sequence ID" value="NZ_BAAANL010000001.1"/>
</dbReference>
<dbReference type="Gene3D" id="2.60.40.2810">
    <property type="match status" value="1"/>
</dbReference>
<dbReference type="Pfam" id="PF17803">
    <property type="entry name" value="Cadherin_4"/>
    <property type="match status" value="1"/>
</dbReference>
<evidence type="ECO:0000256" key="2">
    <source>
        <dbReference type="ARBA" id="ARBA00023295"/>
    </source>
</evidence>
<evidence type="ECO:0000259" key="6">
    <source>
        <dbReference type="PROSITE" id="PS50853"/>
    </source>
</evidence>
<dbReference type="Proteomes" id="UP001501094">
    <property type="component" value="Unassembled WGS sequence"/>
</dbReference>
<protein>
    <submittedName>
        <fullName evidence="7">Ig-like domain-containing protein</fullName>
    </submittedName>
</protein>
<keyword evidence="5" id="KW-1133">Transmembrane helix</keyword>
<dbReference type="Pfam" id="PF17963">
    <property type="entry name" value="Big_9"/>
    <property type="match status" value="7"/>
</dbReference>
<proteinExistence type="predicted"/>
<evidence type="ECO:0000313" key="8">
    <source>
        <dbReference type="Proteomes" id="UP001501094"/>
    </source>
</evidence>
<dbReference type="InterPro" id="IPR003961">
    <property type="entry name" value="FN3_dom"/>
</dbReference>
<dbReference type="InterPro" id="IPR040853">
    <property type="entry name" value="RapA2_cadherin-like"/>
</dbReference>
<evidence type="ECO:0000256" key="5">
    <source>
        <dbReference type="SAM" id="Phobius"/>
    </source>
</evidence>
<keyword evidence="3" id="KW-0119">Carbohydrate metabolism</keyword>
<evidence type="ECO:0000256" key="4">
    <source>
        <dbReference type="SAM" id="MobiDB-lite"/>
    </source>
</evidence>
<dbReference type="SUPFAM" id="SSF63829">
    <property type="entry name" value="Calcium-dependent phosphotriesterase"/>
    <property type="match status" value="1"/>
</dbReference>
<keyword evidence="8" id="KW-1185">Reference proteome</keyword>
<dbReference type="InterPro" id="IPR050964">
    <property type="entry name" value="Striated_Muscle_Regulatory"/>
</dbReference>
<name>A0ABN2N2Y0_9MICO</name>
<gene>
    <name evidence="7" type="ORF">GCM10009751_02870</name>
</gene>
<keyword evidence="3" id="KW-0624">Polysaccharide degradation</keyword>
<dbReference type="PRINTS" id="PR00014">
    <property type="entry name" value="FNTYPEIII"/>
</dbReference>
<keyword evidence="5" id="KW-0812">Transmembrane</keyword>
<sequence length="2025" mass="212052">MALASWLKDNRRAIASGTVVTVFAGAVAGLALWYDGEATADVVLHDSGVWVTKTSSGELGRFNFEAGTLDGIMNANSTAFDVSQDGGRVLLENTANSEASPVDPAHLQADGALALPAGAQVASGGAATAVYDHDTGKLWVLPFDGARSFDEEKLKPTAELGKDGRMVVGTDGTVWVATPVTGELHRVPTSGHGAPGELTTERLTLQEDADFQLTAVGDQPVILDRSTENLVLPGGERVQLDGLAEAQLQLPSGPAEDVAVATRESLVVQPLAGGEALTQRASGDAAAPAQLAGCVYGAWSGTGEVVRDCPGTDADDRQTLPGLSDNAVLQYRVNRDRIILNDVFGGTLWLPTEDFRKVDDWELKWKDEDKGEKTESEQTVYEQVDQVVADRDQPNKAPEPNDDALGVRPGRTTVLDVLGNDIDPDGDVMTVSVAQAPDESSGIRVDRVLNGKALQADIPAGASGTVTFRYEVDDGREGGTAQANVVLKVRPPAENEAPVPVSENSMPVLKVAQGGTAKIRLLPFFKDPDGDNLLLSTATTADSSDEVRSRPDGTIEFLDGGGATGHKIVDVTVSDGKELVEGTLKVDVVADDQPPVAVQDHVTTLAGEPVTVRPLRNDSDPNGDRLRLVDVGPASPAEITPNYTAGTYRFESEKPGSYDITYRVAGGSAAATGLVRVDVVEPPSDAGRPVAVSDQVLLPKGGEGLVDVLANDTDPAGGVLVVQSIDVPEDSGLTVATLDHHVLKITENQRLEGPVVIGYTVSNGSETANGQVHVVPIPASDRLRPPEAGADEVDVHVGDTVTIPVLKNDSHPDGLPVELNKELVERPEAALGEAFVSEEVVRFKAGTREGVAHAVYEVTDPNGQRDSAQITINIRADDENNAPQLPDVTARVLSGGTVRIDVPLDAVDPDGDYVMLSDISGAPTLGRARVTDGFIDFEASQDSVGTDTFTYNATDSRGAVGEGTVRVGIAPLPATNQKPVAQDDHTFVRPGRTVGIDALANDSDPDGDEIGLVESLFSGARDMSPKVVEDEVVVKAPSDQGEHPFFYGIQDSFKSRAQGTITVKVSDNAPLVPPVANDDVLAVPDVVGQDSVVVDVLANDSDPDGVASELEVSLPGRAAGATLTEDGRIEIAVTGKLQVITYTVTDLDGQESSAFVRVPGDLLTPHLKPGLDPLKAISGEPLAIDLTKYVVVEEGREPRITEESTVSAVEGSVLVTGRTGLEYTSEKAYVGPASVSFEVTDGAGPDDPEGRKATLTLPINVEASTNQKPRIVGSPVLEIPQGEEGAVDLAAYVRDPENDPLTFATKSGGEGIAATVRGSTVTAQAEPSVTKGTSQEIAFTVQDDTSDPVAGELTVRVVASTRPLAAVGEDVVDGAHQGVAETVSVLQNDVSPFDGEPLELVGTAVVETGNGEAVYSGDQVVVTPSPDFHGVMRVKYTVQDATEDPDRHVDGMIKLTVLGKPEPPRAPRVEEVRSETVVLTWDEPNNNGAPITGYTVTSSKGTEHACASTTCTVDGLTNNVTYTFTVQAENEVGLSEASPASQEARPDQKPEQPAPPTLKFGDQQLTVTWTNRTYTDRSPIDCVNLELSPAAPDGSFQKECQPGTSVVWEGLANGTAYTVRVQALNKAPDPSEWSEPSAPEVPAGPPDAPAAPTATRVETALGGQVDVRWTAPEDNGDAVKLYYLEVLEGGATVRTMEVAGLSQVVENLDTAKSYTFRVTAENKAGKSPAGAESAPVQPFGTPDRPAAPVAALGSNTSGQADVSWTGIGDFRGTGGRYEVRANQGVAVNAGAALSYTYGGLTNGQSYTFSIRACNDKNACSEWSGESNAVVPYTVPGTPGATWHRSADGQGGHFTVRGPGSDGGRPVQRIEWRLSGSESNSGTRTAWPFDVGVRGGYSKSYTLEARACNAAGCGSYVAASGSTIAPPDPKATVSHGSSVNNGDCSHSSCAYFKLNYSDFPGGSHRVECWSGTNPDTSGWHNIVGPGEGQTLNFGGNGSIQLYCFYGYPGTQVAARIDGELYDGTTW</sequence>
<dbReference type="Pfam" id="PF00041">
    <property type="entry name" value="fn3"/>
    <property type="match status" value="2"/>
</dbReference>
<feature type="region of interest" description="Disordered" evidence="4">
    <location>
        <begin position="1533"/>
        <end position="1561"/>
    </location>
</feature>
<dbReference type="Gene3D" id="2.60.40.10">
    <property type="entry name" value="Immunoglobulins"/>
    <property type="match status" value="4"/>
</dbReference>
<keyword evidence="5" id="KW-0472">Membrane</keyword>
<dbReference type="InterPro" id="IPR013783">
    <property type="entry name" value="Ig-like_fold"/>
</dbReference>
<feature type="transmembrane region" description="Helical" evidence="5">
    <location>
        <begin position="12"/>
        <end position="34"/>
    </location>
</feature>
<dbReference type="PANTHER" id="PTHR13817:SF73">
    <property type="entry name" value="FIBRONECTIN TYPE-III DOMAIN-CONTAINING PROTEIN"/>
    <property type="match status" value="1"/>
</dbReference>
<keyword evidence="1" id="KW-0677">Repeat</keyword>
<feature type="domain" description="Fibronectin type-III" evidence="6">
    <location>
        <begin position="1648"/>
        <end position="1744"/>
    </location>
</feature>
<feature type="region of interest" description="Disordered" evidence="4">
    <location>
        <begin position="1627"/>
        <end position="1652"/>
    </location>
</feature>
<dbReference type="SUPFAM" id="SSF49265">
    <property type="entry name" value="Fibronectin type III"/>
    <property type="match status" value="3"/>
</dbReference>
<organism evidence="7 8">
    <name type="scientific">Myceligenerans crystallogenes</name>
    <dbReference type="NCBI Taxonomy" id="316335"/>
    <lineage>
        <taxon>Bacteria</taxon>
        <taxon>Bacillati</taxon>
        <taxon>Actinomycetota</taxon>
        <taxon>Actinomycetes</taxon>
        <taxon>Micrococcales</taxon>
        <taxon>Promicromonosporaceae</taxon>
        <taxon>Myceligenerans</taxon>
    </lineage>
</organism>
<comment type="caution">
    <text evidence="7">The sequence shown here is derived from an EMBL/GenBank/DDBJ whole genome shotgun (WGS) entry which is preliminary data.</text>
</comment>
<keyword evidence="2" id="KW-0378">Hydrolase</keyword>
<evidence type="ECO:0000256" key="1">
    <source>
        <dbReference type="ARBA" id="ARBA00022737"/>
    </source>
</evidence>
<reference evidence="7 8" key="1">
    <citation type="journal article" date="2019" name="Int. J. Syst. Evol. Microbiol.">
        <title>The Global Catalogue of Microorganisms (GCM) 10K type strain sequencing project: providing services to taxonomists for standard genome sequencing and annotation.</title>
        <authorList>
            <consortium name="The Broad Institute Genomics Platform"/>
            <consortium name="The Broad Institute Genome Sequencing Center for Infectious Disease"/>
            <person name="Wu L."/>
            <person name="Ma J."/>
        </authorList>
    </citation>
    <scope>NUCLEOTIDE SEQUENCE [LARGE SCALE GENOMIC DNA]</scope>
    <source>
        <strain evidence="7 8">JCM 14326</strain>
    </source>
</reference>
<evidence type="ECO:0000256" key="3">
    <source>
        <dbReference type="ARBA" id="ARBA00023326"/>
    </source>
</evidence>
<dbReference type="EMBL" id="BAAANL010000001">
    <property type="protein sequence ID" value="GAA1850026.1"/>
    <property type="molecule type" value="Genomic_DNA"/>
</dbReference>
<dbReference type="InterPro" id="IPR036116">
    <property type="entry name" value="FN3_sf"/>
</dbReference>
<evidence type="ECO:0000313" key="7">
    <source>
        <dbReference type="EMBL" id="GAA1850026.1"/>
    </source>
</evidence>
<dbReference type="SMART" id="SM00060">
    <property type="entry name" value="FN3"/>
    <property type="match status" value="4"/>
</dbReference>
<accession>A0ABN2N2Y0</accession>